<evidence type="ECO:0000313" key="1">
    <source>
        <dbReference type="EMBL" id="GAA57541.1"/>
    </source>
</evidence>
<protein>
    <submittedName>
        <fullName evidence="1">Uncharacterized protein</fullName>
    </submittedName>
</protein>
<reference key="2">
    <citation type="submission" date="2011-10" db="EMBL/GenBank/DDBJ databases">
        <title>The genome and transcriptome sequence of Clonorchis sinensis provide insights into the carcinogenic liver fluke.</title>
        <authorList>
            <person name="Wang X."/>
            <person name="Huang Y."/>
            <person name="Chen W."/>
            <person name="Liu H."/>
            <person name="Guo L."/>
            <person name="Chen Y."/>
            <person name="Luo F."/>
            <person name="Zhou W."/>
            <person name="Sun J."/>
            <person name="Mao Q."/>
            <person name="Liang P."/>
            <person name="Zhou C."/>
            <person name="Tian Y."/>
            <person name="Men J."/>
            <person name="Lv X."/>
            <person name="Huang L."/>
            <person name="Zhou J."/>
            <person name="Hu Y."/>
            <person name="Li R."/>
            <person name="Zhang F."/>
            <person name="Lei H."/>
            <person name="Li X."/>
            <person name="Hu X."/>
            <person name="Liang C."/>
            <person name="Xu J."/>
            <person name="Wu Z."/>
            <person name="Yu X."/>
        </authorList>
    </citation>
    <scope>NUCLEOTIDE SEQUENCE</scope>
    <source>
        <strain>Henan</strain>
    </source>
</reference>
<organism evidence="1 2">
    <name type="scientific">Clonorchis sinensis</name>
    <name type="common">Chinese liver fluke</name>
    <dbReference type="NCBI Taxonomy" id="79923"/>
    <lineage>
        <taxon>Eukaryota</taxon>
        <taxon>Metazoa</taxon>
        <taxon>Spiralia</taxon>
        <taxon>Lophotrochozoa</taxon>
        <taxon>Platyhelminthes</taxon>
        <taxon>Trematoda</taxon>
        <taxon>Digenea</taxon>
        <taxon>Opisthorchiida</taxon>
        <taxon>Opisthorchiata</taxon>
        <taxon>Opisthorchiidae</taxon>
        <taxon>Clonorchis</taxon>
    </lineage>
</organism>
<proteinExistence type="predicted"/>
<dbReference type="EMBL" id="DF144830">
    <property type="protein sequence ID" value="GAA57541.1"/>
    <property type="molecule type" value="Genomic_DNA"/>
</dbReference>
<name>G7YX61_CLOSI</name>
<sequence length="251" mass="27461">MLSLRLAQPLRPPKPLTEEELEALRQVGRLPKTQEDDPVSREILLSNSGINVIPEQLAKSSRPVSADEDPALASSATLQQLPHESRGWFTGSQKEPFEEARRIPGLGLSTIERHRLLGLHPNEYSIQGATFRLAPNATPGIELSLTCTARNVLPGDTTFLGMNGTVTRTRFVVSVARGIYAVGVAFSPKAVSALLDWIQPNSRLQEQVVIVLCLAHLASIQVDAVHGVYLSHQRTPPNGDEMAQVVRARIY</sequence>
<dbReference type="AlphaFoldDB" id="G7YX61"/>
<gene>
    <name evidence="1" type="ORF">CLF_112866</name>
</gene>
<evidence type="ECO:0000313" key="2">
    <source>
        <dbReference type="Proteomes" id="UP000008909"/>
    </source>
</evidence>
<reference evidence="1" key="1">
    <citation type="journal article" date="2011" name="Genome Biol.">
        <title>The draft genome of the carcinogenic human liver fluke Clonorchis sinensis.</title>
        <authorList>
            <person name="Wang X."/>
            <person name="Chen W."/>
            <person name="Huang Y."/>
            <person name="Sun J."/>
            <person name="Men J."/>
            <person name="Liu H."/>
            <person name="Luo F."/>
            <person name="Guo L."/>
            <person name="Lv X."/>
            <person name="Deng C."/>
            <person name="Zhou C."/>
            <person name="Fan Y."/>
            <person name="Li X."/>
            <person name="Huang L."/>
            <person name="Hu Y."/>
            <person name="Liang C."/>
            <person name="Hu X."/>
            <person name="Xu J."/>
            <person name="Yu X."/>
        </authorList>
    </citation>
    <scope>NUCLEOTIDE SEQUENCE [LARGE SCALE GENOMIC DNA]</scope>
    <source>
        <strain evidence="1">Henan</strain>
    </source>
</reference>
<keyword evidence="2" id="KW-1185">Reference proteome</keyword>
<dbReference type="Proteomes" id="UP000008909">
    <property type="component" value="Unassembled WGS sequence"/>
</dbReference>
<accession>G7YX61</accession>